<dbReference type="GO" id="GO:0016477">
    <property type="term" value="P:cell migration"/>
    <property type="evidence" value="ECO:0007669"/>
    <property type="project" value="Ensembl"/>
</dbReference>
<comment type="similarity">
    <text evidence="2 11">Belongs to the IL-6 superfamily.</text>
</comment>
<comment type="subunit">
    <text evidence="11">Heterodimer with IL12B; disulfide-linked. The heterodimer is known as interleukin IL-12.</text>
</comment>
<dbReference type="FunCoup" id="G3VQT1">
    <property type="interactions" value="531"/>
</dbReference>
<comment type="function">
    <text evidence="11">Heterodimerizes with IL12B to form the IL-12 cytokine or with EBI3/IL27B to form the IL-35 cytokine. IL-12 is primarily produced by professional antigen-presenting cells (APCs) such as B-cells and dendritic cells (DCs) as well as macrophages and granulocytes and regulates T-cell and natural killer-cell responses, induces the production of interferon-gamma (IFN-gamma), favors the differentiation of T-helper 1 (Th1) cells and is an important link between innate resistance and adaptive immunity. Mechanistically, exerts its biological effects through a receptor composed of IL12R1 and IL12R2 subunits. Binding to the receptor results in the rapid tyrosine phosphorylation of a number of cellular substrates including the JAK family kinases TYK2 and JAK2. In turn, recruited STAT4 gets phosphorylated and translocates to the nucleus where it regulates cytokine/growth factor responsive genes. As part of IL-35, plays essential roles in maintaining the immune homeostasis of the liver microenvironment and functions also as an immune-suppressive cytokine. Mediates biological events through unconventional receptors composed of IL12RB2 and gp130/IL6ST heterodimers or homodimers. Signaling requires the transcription factors STAT1 and STAT4, which form a unique heterodimer that binds to distinct DNA sites.</text>
</comment>
<reference evidence="12 13" key="1">
    <citation type="journal article" date="2011" name="Proc. Natl. Acad. Sci. U.S.A.">
        <title>Genetic diversity and population structure of the endangered marsupial Sarcophilus harrisii (Tasmanian devil).</title>
        <authorList>
            <person name="Miller W."/>
            <person name="Hayes V.M."/>
            <person name="Ratan A."/>
            <person name="Petersen D.C."/>
            <person name="Wittekindt N.E."/>
            <person name="Miller J."/>
            <person name="Walenz B."/>
            <person name="Knight J."/>
            <person name="Qi J."/>
            <person name="Zhao F."/>
            <person name="Wang Q."/>
            <person name="Bedoya-Reina O.C."/>
            <person name="Katiyar N."/>
            <person name="Tomsho L.P."/>
            <person name="Kasson L.M."/>
            <person name="Hardie R.A."/>
            <person name="Woodbridge P."/>
            <person name="Tindall E.A."/>
            <person name="Bertelsen M.F."/>
            <person name="Dixon D."/>
            <person name="Pyecroft S."/>
            <person name="Helgen K.M."/>
            <person name="Lesk A.M."/>
            <person name="Pringle T.H."/>
            <person name="Patterson N."/>
            <person name="Zhang Y."/>
            <person name="Kreiss A."/>
            <person name="Woods G.M."/>
            <person name="Jones M.E."/>
            <person name="Schuster S.C."/>
        </authorList>
    </citation>
    <scope>NUCLEOTIDE SEQUENCE [LARGE SCALE GENOMIC DNA]</scope>
</reference>
<dbReference type="GO" id="GO:1903588">
    <property type="term" value="P:negative regulation of blood vessel endothelial cell proliferation involved in sprouting angiogenesis"/>
    <property type="evidence" value="ECO:0007669"/>
    <property type="project" value="Ensembl"/>
</dbReference>
<evidence type="ECO:0000256" key="7">
    <source>
        <dbReference type="ARBA" id="ARBA00023030"/>
    </source>
</evidence>
<dbReference type="GO" id="GO:0005143">
    <property type="term" value="F:interleukin-12 receptor binding"/>
    <property type="evidence" value="ECO:0007669"/>
    <property type="project" value="InterPro"/>
</dbReference>
<evidence type="ECO:0000256" key="10">
    <source>
        <dbReference type="ARBA" id="ARBA00047077"/>
    </source>
</evidence>
<dbReference type="GeneTree" id="ENSGT00390000016906"/>
<name>G3VQT1_SARHA</name>
<protein>
    <recommendedName>
        <fullName evidence="3 11">Interleukin-12 subunit alpha</fullName>
        <shortName evidence="11">IL-12A</shortName>
    </recommendedName>
</protein>
<keyword evidence="4 11" id="KW-0202">Cytokine</keyword>
<comment type="subcellular location">
    <subcellularLocation>
        <location evidence="1 11">Secreted</location>
    </subcellularLocation>
</comment>
<evidence type="ECO:0000313" key="12">
    <source>
        <dbReference type="Ensembl" id="ENSSHAP00000005536.2"/>
    </source>
</evidence>
<dbReference type="GO" id="GO:0032496">
    <property type="term" value="P:response to lipopolysaccharide"/>
    <property type="evidence" value="ECO:0007669"/>
    <property type="project" value="Ensembl"/>
</dbReference>
<dbReference type="CTD" id="3592"/>
<comment type="subunit">
    <text evidence="10">Heterodimer with IL12B; disulfide-linked. This heterodimer is known as interleukin IL-12. Heterodimer with EBI3/IL27B; not disulfide-linked. This heterodimer is known as interleukin IL-35. Interacts with NBR1; this interaction promotes IL-12 secretion.</text>
</comment>
<dbReference type="GO" id="GO:0032816">
    <property type="term" value="P:positive regulation of natural killer cell activation"/>
    <property type="evidence" value="ECO:0007669"/>
    <property type="project" value="Ensembl"/>
</dbReference>
<keyword evidence="6" id="KW-0732">Signal</keyword>
<dbReference type="GO" id="GO:0032729">
    <property type="term" value="P:positive regulation of type II interferon production"/>
    <property type="evidence" value="ECO:0007669"/>
    <property type="project" value="Ensembl"/>
</dbReference>
<dbReference type="GO" id="GO:0008083">
    <property type="term" value="F:growth factor activity"/>
    <property type="evidence" value="ECO:0007669"/>
    <property type="project" value="UniProtKB-KW"/>
</dbReference>
<dbReference type="Proteomes" id="UP000007648">
    <property type="component" value="Unassembled WGS sequence"/>
</dbReference>
<dbReference type="InterPro" id="IPR050676">
    <property type="entry name" value="IL-12"/>
</dbReference>
<dbReference type="GO" id="GO:0001916">
    <property type="term" value="P:positive regulation of T cell mediated cytotoxicity"/>
    <property type="evidence" value="ECO:0007669"/>
    <property type="project" value="Ensembl"/>
</dbReference>
<keyword evidence="9" id="KW-0325">Glycoprotein</keyword>
<keyword evidence="5 11" id="KW-0964">Secreted</keyword>
<dbReference type="InterPro" id="IPR009079">
    <property type="entry name" value="4_helix_cytokine-like_core"/>
</dbReference>
<evidence type="ECO:0000256" key="2">
    <source>
        <dbReference type="ARBA" id="ARBA00007432"/>
    </source>
</evidence>
<dbReference type="SUPFAM" id="SSF47266">
    <property type="entry name" value="4-helical cytokines"/>
    <property type="match status" value="1"/>
</dbReference>
<dbReference type="eggNOG" id="ENOG502S8JN">
    <property type="taxonomic scope" value="Eukaryota"/>
</dbReference>
<dbReference type="STRING" id="9305.ENSSHAP00000005536"/>
<dbReference type="GO" id="GO:1900747">
    <property type="term" value="P:negative regulation of vascular endothelial growth factor signaling pathway"/>
    <property type="evidence" value="ECO:0007669"/>
    <property type="project" value="Ensembl"/>
</dbReference>
<dbReference type="GeneID" id="100914201"/>
<dbReference type="KEGG" id="shr:100914201"/>
<dbReference type="GO" id="GO:0045513">
    <property type="term" value="F:interleukin-27 binding"/>
    <property type="evidence" value="ECO:0007669"/>
    <property type="project" value="Ensembl"/>
</dbReference>
<keyword evidence="8 11" id="KW-1015">Disulfide bond</keyword>
<dbReference type="GO" id="GO:0005125">
    <property type="term" value="F:cytokine activity"/>
    <property type="evidence" value="ECO:0007669"/>
    <property type="project" value="UniProtKB-KW"/>
</dbReference>
<evidence type="ECO:0000313" key="13">
    <source>
        <dbReference type="Proteomes" id="UP000007648"/>
    </source>
</evidence>
<dbReference type="GO" id="GO:0051135">
    <property type="term" value="P:positive regulation of NK T cell activation"/>
    <property type="evidence" value="ECO:0007669"/>
    <property type="project" value="Ensembl"/>
</dbReference>
<dbReference type="PANTHER" id="PTHR48485:SF1">
    <property type="entry name" value="INTERLEUKIN-12 SUBUNIT ALPHA"/>
    <property type="match status" value="1"/>
</dbReference>
<dbReference type="InterPro" id="IPR004281">
    <property type="entry name" value="IL-12_alpha"/>
</dbReference>
<dbReference type="GO" id="GO:0035722">
    <property type="term" value="P:interleukin-12-mediated signaling pathway"/>
    <property type="evidence" value="ECO:0007669"/>
    <property type="project" value="Ensembl"/>
</dbReference>
<evidence type="ECO:0000256" key="4">
    <source>
        <dbReference type="ARBA" id="ARBA00022514"/>
    </source>
</evidence>
<sequence length="219" mass="24970">MGPRRDAQLRYTFLIAILIGLSQVNWVKSIPVIQSEPSMHQYLRGSKNLLGTVTETLQQARQKLELYSCSLEEIDHEDITESNTGRVCLPPELIKNGSCLDSKEKLSVKLCLKSIYKDLETYKTEFKVVEETLAKDPTRQISLDQNMLAAIDEMMQALNFSSENMTVTPSPKEPDFYKAKVKLCLLLHAFRIRVVTIDRMRNYLCFLKDSSPSGFRSLG</sequence>
<dbReference type="GO" id="GO:0098586">
    <property type="term" value="P:cellular response to virus"/>
    <property type="evidence" value="ECO:0007669"/>
    <property type="project" value="Ensembl"/>
</dbReference>
<dbReference type="GO" id="GO:0097191">
    <property type="term" value="P:extrinsic apoptotic signaling pathway"/>
    <property type="evidence" value="ECO:0007669"/>
    <property type="project" value="Ensembl"/>
</dbReference>
<dbReference type="GO" id="GO:0042163">
    <property type="term" value="F:interleukin-12 beta subunit binding"/>
    <property type="evidence" value="ECO:0007669"/>
    <property type="project" value="Ensembl"/>
</dbReference>
<dbReference type="GO" id="GO:0032700">
    <property type="term" value="P:negative regulation of interleukin-17 production"/>
    <property type="evidence" value="ECO:0007669"/>
    <property type="project" value="Ensembl"/>
</dbReference>
<dbReference type="GO" id="GO:0050709">
    <property type="term" value="P:negative regulation of protein secretion"/>
    <property type="evidence" value="ECO:0007669"/>
    <property type="project" value="Ensembl"/>
</dbReference>
<reference evidence="12" key="2">
    <citation type="submission" date="2025-08" db="UniProtKB">
        <authorList>
            <consortium name="Ensembl"/>
        </authorList>
    </citation>
    <scope>IDENTIFICATION</scope>
</reference>
<evidence type="ECO:0000256" key="9">
    <source>
        <dbReference type="ARBA" id="ARBA00023180"/>
    </source>
</evidence>
<keyword evidence="13" id="KW-1185">Reference proteome</keyword>
<dbReference type="Gene3D" id="1.20.1250.10">
    <property type="match status" value="1"/>
</dbReference>
<dbReference type="RefSeq" id="XP_031813449.1">
    <property type="nucleotide sequence ID" value="XM_031957589.1"/>
</dbReference>
<dbReference type="GO" id="GO:0043514">
    <property type="term" value="C:interleukin-12 complex"/>
    <property type="evidence" value="ECO:0007669"/>
    <property type="project" value="Ensembl"/>
</dbReference>
<dbReference type="GO" id="GO:0050671">
    <property type="term" value="P:positive regulation of lymphocyte proliferation"/>
    <property type="evidence" value="ECO:0007669"/>
    <property type="project" value="Ensembl"/>
</dbReference>
<dbReference type="GO" id="GO:0046982">
    <property type="term" value="F:protein heterodimerization activity"/>
    <property type="evidence" value="ECO:0007669"/>
    <property type="project" value="Ensembl"/>
</dbReference>
<organism evidence="12 13">
    <name type="scientific">Sarcophilus harrisii</name>
    <name type="common">Tasmanian devil</name>
    <name type="synonym">Sarcophilus laniarius</name>
    <dbReference type="NCBI Taxonomy" id="9305"/>
    <lineage>
        <taxon>Eukaryota</taxon>
        <taxon>Metazoa</taxon>
        <taxon>Chordata</taxon>
        <taxon>Craniata</taxon>
        <taxon>Vertebrata</taxon>
        <taxon>Euteleostomi</taxon>
        <taxon>Mammalia</taxon>
        <taxon>Metatheria</taxon>
        <taxon>Dasyuromorphia</taxon>
        <taxon>Dasyuridae</taxon>
        <taxon>Sarcophilus</taxon>
    </lineage>
</organism>
<dbReference type="GO" id="GO:0050830">
    <property type="term" value="P:defense response to Gram-positive bacterium"/>
    <property type="evidence" value="ECO:0007669"/>
    <property type="project" value="Ensembl"/>
</dbReference>
<evidence type="ECO:0000256" key="8">
    <source>
        <dbReference type="ARBA" id="ARBA00023157"/>
    </source>
</evidence>
<accession>G3VQT1</accession>
<proteinExistence type="inferred from homology"/>
<dbReference type="GO" id="GO:0034393">
    <property type="term" value="P:positive regulation of smooth muscle cell apoptotic process"/>
    <property type="evidence" value="ECO:0007669"/>
    <property type="project" value="Ensembl"/>
</dbReference>
<dbReference type="PANTHER" id="PTHR48485">
    <property type="entry name" value="INTERLEUKIN-12 SUBUNIT BETA-RELATED"/>
    <property type="match status" value="1"/>
</dbReference>
<evidence type="ECO:0000256" key="3">
    <source>
        <dbReference type="ARBA" id="ARBA00014463"/>
    </source>
</evidence>
<gene>
    <name evidence="11 12" type="primary">IL12A</name>
</gene>
<evidence type="ECO:0000256" key="6">
    <source>
        <dbReference type="ARBA" id="ARBA00022729"/>
    </source>
</evidence>
<dbReference type="GO" id="GO:0002860">
    <property type="term" value="P:positive regulation of natural killer cell mediated cytotoxicity directed against tumor cell target"/>
    <property type="evidence" value="ECO:0007669"/>
    <property type="project" value="Ensembl"/>
</dbReference>
<dbReference type="Ensembl" id="ENSSHAT00000005590.2">
    <property type="protein sequence ID" value="ENSSHAP00000005536.2"/>
    <property type="gene ID" value="ENSSHAG00000004838.2"/>
</dbReference>
<evidence type="ECO:0000256" key="5">
    <source>
        <dbReference type="ARBA" id="ARBA00022525"/>
    </source>
</evidence>
<dbReference type="AlphaFoldDB" id="G3VQT1"/>
<dbReference type="InParanoid" id="G3VQT1"/>
<evidence type="ECO:0000256" key="11">
    <source>
        <dbReference type="RuleBase" id="RU363133"/>
    </source>
</evidence>
<dbReference type="GO" id="GO:2000510">
    <property type="term" value="P:positive regulation of dendritic cell chemotaxis"/>
    <property type="evidence" value="ECO:0007669"/>
    <property type="project" value="Ensembl"/>
</dbReference>
<dbReference type="OrthoDB" id="9893660at2759"/>
<evidence type="ECO:0000256" key="1">
    <source>
        <dbReference type="ARBA" id="ARBA00004613"/>
    </source>
</evidence>
<dbReference type="GO" id="GO:0010224">
    <property type="term" value="P:response to UV-B"/>
    <property type="evidence" value="ECO:0007669"/>
    <property type="project" value="Ensembl"/>
</dbReference>
<dbReference type="HOGENOM" id="CLU_108538_0_0_1"/>
<reference evidence="12" key="3">
    <citation type="submission" date="2025-09" db="UniProtKB">
        <authorList>
            <consortium name="Ensembl"/>
        </authorList>
    </citation>
    <scope>IDENTIFICATION</scope>
</reference>
<dbReference type="GO" id="GO:0045063">
    <property type="term" value="P:T-helper 1 cell differentiation"/>
    <property type="evidence" value="ECO:0007669"/>
    <property type="project" value="Ensembl"/>
</dbReference>
<keyword evidence="7 11" id="KW-0339">Growth factor</keyword>
<dbReference type="GO" id="GO:0048662">
    <property type="term" value="P:negative regulation of smooth muscle cell proliferation"/>
    <property type="evidence" value="ECO:0007669"/>
    <property type="project" value="Ensembl"/>
</dbReference>
<dbReference type="Pfam" id="PF03039">
    <property type="entry name" value="IL12"/>
    <property type="match status" value="1"/>
</dbReference>